<proteinExistence type="predicted"/>
<keyword evidence="2" id="KW-0489">Methyltransferase</keyword>
<dbReference type="CDD" id="cd02440">
    <property type="entry name" value="AdoMet_MTases"/>
    <property type="match status" value="1"/>
</dbReference>
<protein>
    <submittedName>
        <fullName evidence="2">Methylase involved in ubiquinone/menaquinone biosynthesis</fullName>
    </submittedName>
</protein>
<dbReference type="SUPFAM" id="SSF53335">
    <property type="entry name" value="S-adenosyl-L-methionine-dependent methyltransferases"/>
    <property type="match status" value="1"/>
</dbReference>
<evidence type="ECO:0000259" key="1">
    <source>
        <dbReference type="Pfam" id="PF08241"/>
    </source>
</evidence>
<keyword evidence="2" id="KW-0830">Ubiquinone</keyword>
<name>A0A3P3XH69_9SPIR</name>
<gene>
    <name evidence="2" type="ORF">SPIROBIBN47_200036</name>
</gene>
<evidence type="ECO:0000313" key="2">
    <source>
        <dbReference type="EMBL" id="SLM11577.1"/>
    </source>
</evidence>
<dbReference type="Gene3D" id="3.40.50.150">
    <property type="entry name" value="Vaccinia Virus protein VP39"/>
    <property type="match status" value="1"/>
</dbReference>
<dbReference type="EMBL" id="FWDM01000013">
    <property type="protein sequence ID" value="SLM11577.1"/>
    <property type="molecule type" value="Genomic_DNA"/>
</dbReference>
<dbReference type="InterPro" id="IPR050508">
    <property type="entry name" value="Methyltransf_Superfamily"/>
</dbReference>
<dbReference type="InterPro" id="IPR029063">
    <property type="entry name" value="SAM-dependent_MTases_sf"/>
</dbReference>
<organism evidence="2">
    <name type="scientific">uncultured spirochete</name>
    <dbReference type="NCBI Taxonomy" id="156406"/>
    <lineage>
        <taxon>Bacteria</taxon>
        <taxon>Pseudomonadati</taxon>
        <taxon>Spirochaetota</taxon>
        <taxon>Spirochaetia</taxon>
        <taxon>Spirochaetales</taxon>
        <taxon>environmental samples</taxon>
    </lineage>
</organism>
<keyword evidence="2" id="KW-0808">Transferase</keyword>
<dbReference type="AlphaFoldDB" id="A0A3P3XH69"/>
<sequence>MNHRERHARLFNRIAIPYSWFFAGQTRSYARCFDIGRTALPSPQGKRALDIGCGTGAFTSALRAEGWDVEGIDVAQEMIAHAAKSGLRCSVVDILGAHSIADTSFDLVSAAYVAHGLPLEDRLILYRECKRISKDTVLFHDYSENKRLLTSIVEYLEGGDYFNFIRTVRQELADNFSDVKVLRVGPQSAWYICKP</sequence>
<dbReference type="Pfam" id="PF08241">
    <property type="entry name" value="Methyltransf_11"/>
    <property type="match status" value="1"/>
</dbReference>
<dbReference type="GO" id="GO:0032259">
    <property type="term" value="P:methylation"/>
    <property type="evidence" value="ECO:0007669"/>
    <property type="project" value="UniProtKB-KW"/>
</dbReference>
<reference evidence="2" key="1">
    <citation type="submission" date="2017-02" db="EMBL/GenBank/DDBJ databases">
        <authorList>
            <person name="Regsiter A."/>
            <person name="William W."/>
        </authorList>
    </citation>
    <scope>NUCLEOTIDE SEQUENCE</scope>
    <source>
        <strain evidence="2">Bib</strain>
    </source>
</reference>
<dbReference type="PANTHER" id="PTHR42912">
    <property type="entry name" value="METHYLTRANSFERASE"/>
    <property type="match status" value="1"/>
</dbReference>
<dbReference type="InterPro" id="IPR013216">
    <property type="entry name" value="Methyltransf_11"/>
</dbReference>
<dbReference type="GO" id="GO:0008757">
    <property type="term" value="F:S-adenosylmethionine-dependent methyltransferase activity"/>
    <property type="evidence" value="ECO:0007669"/>
    <property type="project" value="InterPro"/>
</dbReference>
<feature type="domain" description="Methyltransferase type 11" evidence="1">
    <location>
        <begin position="49"/>
        <end position="135"/>
    </location>
</feature>
<accession>A0A3P3XH69</accession>